<reference evidence="9 10" key="1">
    <citation type="submission" date="2018-09" db="EMBL/GenBank/DDBJ databases">
        <title>Paracoccus onubensis nov. sp. a moderate halophilic bacterium isolated from Gruta de las Maravillas (Aracena, Spain).</title>
        <authorList>
            <person name="Jurado V."/>
            <person name="Gutierrez-Patricio S."/>
            <person name="Gonzalez-Pimentel J.L."/>
            <person name="Laiz L."/>
            <person name="Saiz-Jimenez C."/>
        </authorList>
    </citation>
    <scope>NUCLEOTIDE SEQUENCE [LARGE SCALE GENOMIC DNA]</scope>
    <source>
        <strain evidence="9 10">DSM 19484</strain>
    </source>
</reference>
<feature type="signal peptide" evidence="7">
    <location>
        <begin position="1"/>
        <end position="27"/>
    </location>
</feature>
<dbReference type="SUPFAM" id="SSF46626">
    <property type="entry name" value="Cytochrome c"/>
    <property type="match status" value="2"/>
</dbReference>
<dbReference type="Gene3D" id="1.10.760.10">
    <property type="entry name" value="Cytochrome c-like domain"/>
    <property type="match status" value="2"/>
</dbReference>
<name>A0A418ZT20_9RHOB</name>
<dbReference type="PANTHER" id="PTHR11961">
    <property type="entry name" value="CYTOCHROME C"/>
    <property type="match status" value="1"/>
</dbReference>
<dbReference type="PRINTS" id="PR00604">
    <property type="entry name" value="CYTCHRMECIAB"/>
</dbReference>
<evidence type="ECO:0000256" key="3">
    <source>
        <dbReference type="ARBA" id="ARBA00022723"/>
    </source>
</evidence>
<dbReference type="AlphaFoldDB" id="A0A418ZT20"/>
<protein>
    <submittedName>
        <fullName evidence="9">MFS transporter</fullName>
    </submittedName>
</protein>
<dbReference type="PROSITE" id="PS51007">
    <property type="entry name" value="CYTC"/>
    <property type="match status" value="2"/>
</dbReference>
<keyword evidence="4" id="KW-0249">Electron transport</keyword>
<dbReference type="InterPro" id="IPR009056">
    <property type="entry name" value="Cyt_c-like_dom"/>
</dbReference>
<dbReference type="EMBL" id="QZEV01000083">
    <property type="protein sequence ID" value="RJL00135.1"/>
    <property type="molecule type" value="Genomic_DNA"/>
</dbReference>
<dbReference type="RefSeq" id="WP_119887091.1">
    <property type="nucleotide sequence ID" value="NZ_CP067169.1"/>
</dbReference>
<sequence>MSRSRNLAPFSLALSTALILIAGPALSQPLGLGREALPEEVEAWDVAVLPDGTGLRPGSGSVEDGDEIFYEQCASCHGDFAEGRDSWPALSGGMGTLTDPRPVKTIGSYWPHLSTVHDYIHRSMPFGGAQTLTQDETYAITAFLLYSNGMVEDDFVLTHENFTEIVMPNADGFYPDDRPETEYPIFSAEPCMQDCRDTAPEVTRRAVDLGVTPMGEDGRPAGTIPATFDVAQGPEAIEEPEDAPEVTAGEIAPEAEPEAAAPDPALVADGERAFRKCAACHQVGEGARNGTGPHLNGVFGAEVAHVEGFRYSPVFQQLQDDGVVWDHDALSAFLESPRGFAQGTRMSFAGIRNADERDAIIAYLQSLEP</sequence>
<keyword evidence="7" id="KW-0732">Signal</keyword>
<dbReference type="GO" id="GO:0009055">
    <property type="term" value="F:electron transfer activity"/>
    <property type="evidence" value="ECO:0007669"/>
    <property type="project" value="InterPro"/>
</dbReference>
<dbReference type="InterPro" id="IPR002327">
    <property type="entry name" value="Cyt_c_1A/1B"/>
</dbReference>
<dbReference type="GO" id="GO:0020037">
    <property type="term" value="F:heme binding"/>
    <property type="evidence" value="ECO:0007669"/>
    <property type="project" value="InterPro"/>
</dbReference>
<evidence type="ECO:0000256" key="5">
    <source>
        <dbReference type="ARBA" id="ARBA00023004"/>
    </source>
</evidence>
<evidence type="ECO:0000256" key="7">
    <source>
        <dbReference type="SAM" id="SignalP"/>
    </source>
</evidence>
<feature type="domain" description="Cytochrome c" evidence="8">
    <location>
        <begin position="265"/>
        <end position="368"/>
    </location>
</feature>
<keyword evidence="3 6" id="KW-0479">Metal-binding</keyword>
<feature type="chain" id="PRO_5019158547" evidence="7">
    <location>
        <begin position="28"/>
        <end position="369"/>
    </location>
</feature>
<evidence type="ECO:0000259" key="8">
    <source>
        <dbReference type="PROSITE" id="PS51007"/>
    </source>
</evidence>
<keyword evidence="1" id="KW-0813">Transport</keyword>
<dbReference type="Pfam" id="PF00034">
    <property type="entry name" value="Cytochrom_C"/>
    <property type="match status" value="2"/>
</dbReference>
<keyword evidence="5 6" id="KW-0408">Iron</keyword>
<dbReference type="InterPro" id="IPR036909">
    <property type="entry name" value="Cyt_c-like_dom_sf"/>
</dbReference>
<organism evidence="9 10">
    <name type="scientific">Paracoccus aestuarii</name>
    <dbReference type="NCBI Taxonomy" id="453842"/>
    <lineage>
        <taxon>Bacteria</taxon>
        <taxon>Pseudomonadati</taxon>
        <taxon>Pseudomonadota</taxon>
        <taxon>Alphaproteobacteria</taxon>
        <taxon>Rhodobacterales</taxon>
        <taxon>Paracoccaceae</taxon>
        <taxon>Paracoccus</taxon>
    </lineage>
</organism>
<dbReference type="OrthoDB" id="9779283at2"/>
<dbReference type="Proteomes" id="UP000285530">
    <property type="component" value="Unassembled WGS sequence"/>
</dbReference>
<keyword evidence="2 6" id="KW-0349">Heme</keyword>
<dbReference type="GO" id="GO:0046872">
    <property type="term" value="F:metal ion binding"/>
    <property type="evidence" value="ECO:0007669"/>
    <property type="project" value="UniProtKB-KW"/>
</dbReference>
<evidence type="ECO:0000313" key="9">
    <source>
        <dbReference type="EMBL" id="RJL00135.1"/>
    </source>
</evidence>
<evidence type="ECO:0000256" key="4">
    <source>
        <dbReference type="ARBA" id="ARBA00022982"/>
    </source>
</evidence>
<keyword evidence="10" id="KW-1185">Reference proteome</keyword>
<evidence type="ECO:0000256" key="2">
    <source>
        <dbReference type="ARBA" id="ARBA00022617"/>
    </source>
</evidence>
<evidence type="ECO:0000256" key="1">
    <source>
        <dbReference type="ARBA" id="ARBA00022448"/>
    </source>
</evidence>
<evidence type="ECO:0000313" key="10">
    <source>
        <dbReference type="Proteomes" id="UP000285530"/>
    </source>
</evidence>
<proteinExistence type="predicted"/>
<comment type="caution">
    <text evidence="9">The sequence shown here is derived from an EMBL/GenBank/DDBJ whole genome shotgun (WGS) entry which is preliminary data.</text>
</comment>
<evidence type="ECO:0000256" key="6">
    <source>
        <dbReference type="PROSITE-ProRule" id="PRU00433"/>
    </source>
</evidence>
<feature type="domain" description="Cytochrome c" evidence="8">
    <location>
        <begin position="60"/>
        <end position="148"/>
    </location>
</feature>
<accession>A0A418ZT20</accession>
<gene>
    <name evidence="9" type="ORF">D3P06_13760</name>
</gene>